<reference evidence="1 2" key="1">
    <citation type="submission" date="2023-01" db="EMBL/GenBank/DDBJ databases">
        <authorList>
            <person name="Whitehead M."/>
        </authorList>
    </citation>
    <scope>NUCLEOTIDE SEQUENCE [LARGE SCALE GENOMIC DNA]</scope>
</reference>
<dbReference type="Proteomes" id="UP001160148">
    <property type="component" value="Unassembled WGS sequence"/>
</dbReference>
<proteinExistence type="predicted"/>
<organism evidence="1 2">
    <name type="scientific">Macrosiphum euphorbiae</name>
    <name type="common">potato aphid</name>
    <dbReference type="NCBI Taxonomy" id="13131"/>
    <lineage>
        <taxon>Eukaryota</taxon>
        <taxon>Metazoa</taxon>
        <taxon>Ecdysozoa</taxon>
        <taxon>Arthropoda</taxon>
        <taxon>Hexapoda</taxon>
        <taxon>Insecta</taxon>
        <taxon>Pterygota</taxon>
        <taxon>Neoptera</taxon>
        <taxon>Paraneoptera</taxon>
        <taxon>Hemiptera</taxon>
        <taxon>Sternorrhyncha</taxon>
        <taxon>Aphidomorpha</taxon>
        <taxon>Aphidoidea</taxon>
        <taxon>Aphididae</taxon>
        <taxon>Macrosiphini</taxon>
        <taxon>Macrosiphum</taxon>
    </lineage>
</organism>
<protein>
    <submittedName>
        <fullName evidence="1">Uncharacterized protein</fullName>
    </submittedName>
</protein>
<evidence type="ECO:0000313" key="1">
    <source>
        <dbReference type="EMBL" id="CAI6346674.1"/>
    </source>
</evidence>
<evidence type="ECO:0000313" key="2">
    <source>
        <dbReference type="Proteomes" id="UP001160148"/>
    </source>
</evidence>
<keyword evidence="2" id="KW-1185">Reference proteome</keyword>
<gene>
    <name evidence="1" type="ORF">MEUPH1_LOCUS3559</name>
</gene>
<name>A0AAV0VR44_9HEMI</name>
<dbReference type="EMBL" id="CARXXK010000001">
    <property type="protein sequence ID" value="CAI6346674.1"/>
    <property type="molecule type" value="Genomic_DNA"/>
</dbReference>
<accession>A0AAV0VR44</accession>
<dbReference type="AlphaFoldDB" id="A0AAV0VR44"/>
<comment type="caution">
    <text evidence="1">The sequence shown here is derived from an EMBL/GenBank/DDBJ whole genome shotgun (WGS) entry which is preliminary data.</text>
</comment>
<sequence>MQTPEQVDQAIPKLTTKIAALVSSNTHVTNPKDRTRNLPINILNAIHKNRKPRKNWQHTRNPDVKTLLNRQTTLVHDLMHSHRDNEWVNFLSNIDPTSESWTNIYKLNIKLMHKRPAVHPLSDNQNILRYDAVAKSEIFADSIEKQFQTPDHTTHTDE</sequence>